<protein>
    <submittedName>
        <fullName evidence="3">RecBCD enzyme subunit RecB</fullName>
        <ecNumber evidence="3">3.1.11.5</ecNumber>
    </submittedName>
</protein>
<evidence type="ECO:0000313" key="3">
    <source>
        <dbReference type="EMBL" id="OPZ88915.1"/>
    </source>
</evidence>
<keyword evidence="3" id="KW-0378">Hydrolase</keyword>
<dbReference type="InterPro" id="IPR011604">
    <property type="entry name" value="PDDEXK-like_dom_sf"/>
</dbReference>
<dbReference type="InterPro" id="IPR038726">
    <property type="entry name" value="PDDEXK_AddAB-type"/>
</dbReference>
<proteinExistence type="predicted"/>
<feature type="region of interest" description="Disordered" evidence="1">
    <location>
        <begin position="48"/>
        <end position="79"/>
    </location>
</feature>
<dbReference type="Proteomes" id="UP000485484">
    <property type="component" value="Unassembled WGS sequence"/>
</dbReference>
<dbReference type="CDD" id="cd22352">
    <property type="entry name" value="RecB_C-like"/>
    <property type="match status" value="1"/>
</dbReference>
<dbReference type="AlphaFoldDB" id="A0A1V5M6Z1"/>
<feature type="compositionally biased region" description="Basic and acidic residues" evidence="1">
    <location>
        <begin position="20"/>
        <end position="29"/>
    </location>
</feature>
<evidence type="ECO:0000259" key="2">
    <source>
        <dbReference type="Pfam" id="PF12705"/>
    </source>
</evidence>
<comment type="caution">
    <text evidence="3">The sequence shown here is derived from an EMBL/GenBank/DDBJ whole genome shotgun (WGS) entry which is preliminary data.</text>
</comment>
<feature type="region of interest" description="Disordered" evidence="1">
    <location>
        <begin position="1"/>
        <end position="29"/>
    </location>
</feature>
<dbReference type="InterPro" id="IPR011335">
    <property type="entry name" value="Restrct_endonuc-II-like"/>
</dbReference>
<feature type="domain" description="PD-(D/E)XK endonuclease-like" evidence="2">
    <location>
        <begin position="90"/>
        <end position="290"/>
    </location>
</feature>
<evidence type="ECO:0000256" key="1">
    <source>
        <dbReference type="SAM" id="MobiDB-lite"/>
    </source>
</evidence>
<gene>
    <name evidence="3" type="primary">recB</name>
    <name evidence="3" type="ORF">BWY73_01597</name>
</gene>
<dbReference type="Gene3D" id="3.90.320.10">
    <property type="match status" value="1"/>
</dbReference>
<dbReference type="EMBL" id="MWAK01000436">
    <property type="protein sequence ID" value="OPZ88915.1"/>
    <property type="molecule type" value="Genomic_DNA"/>
</dbReference>
<organism evidence="3">
    <name type="scientific">candidate division TA06 bacterium ADurb.Bin417</name>
    <dbReference type="NCBI Taxonomy" id="1852828"/>
    <lineage>
        <taxon>Bacteria</taxon>
        <taxon>Bacteria division TA06</taxon>
    </lineage>
</organism>
<dbReference type="EC" id="3.1.11.5" evidence="3"/>
<dbReference type="SUPFAM" id="SSF52980">
    <property type="entry name" value="Restriction endonuclease-like"/>
    <property type="match status" value="1"/>
</dbReference>
<sequence>MAVLLPPDALIAAPAPSPEPPEHLHVRPFDGKIPRDWRVASFSRLTADRAETGTIPAEAGPDLPDRDGSAPGGVPPEEPAGIFAFPRGARAGTFFHDLLEHLDFTEADPEVRGRLIEEKLRRHGFGAEWRDVVGEAVGKVLAAPFGPNGGSPFSQIPLGDRLTEMEFHVPLKPLNPGRLADILGGAAGLPSSVPERIGRLQFDPVRGFLKGYMDLVFRAEGRFWLVDWKSNYLGDRVENYGPERLKEAMEEDLYVLQYLLYVTALDRWLARRVPGYDYETHFGGVCYVFLRGVDPRKGPDYGLYRTRPPRETVEALVRGLLE</sequence>
<name>A0A1V5M6Z1_UNCT6</name>
<accession>A0A1V5M6Z1</accession>
<feature type="compositionally biased region" description="Low complexity" evidence="1">
    <location>
        <begin position="1"/>
        <end position="14"/>
    </location>
</feature>
<reference evidence="3" key="1">
    <citation type="submission" date="2017-02" db="EMBL/GenBank/DDBJ databases">
        <title>Delving into the versatile metabolic prowess of the omnipresent phylum Bacteroidetes.</title>
        <authorList>
            <person name="Nobu M.K."/>
            <person name="Mei R."/>
            <person name="Narihiro T."/>
            <person name="Kuroda K."/>
            <person name="Liu W.-T."/>
        </authorList>
    </citation>
    <scope>NUCLEOTIDE SEQUENCE</scope>
    <source>
        <strain evidence="3">ADurb.Bin417</strain>
    </source>
</reference>
<dbReference type="Pfam" id="PF12705">
    <property type="entry name" value="PDDEXK_1"/>
    <property type="match status" value="1"/>
</dbReference>
<dbReference type="GO" id="GO:0008854">
    <property type="term" value="F:exodeoxyribonuclease V activity"/>
    <property type="evidence" value="ECO:0007669"/>
    <property type="project" value="UniProtKB-EC"/>
</dbReference>